<keyword evidence="3" id="KW-1185">Reference proteome</keyword>
<proteinExistence type="predicted"/>
<dbReference type="Proteomes" id="UP000237752">
    <property type="component" value="Unassembled WGS sequence"/>
</dbReference>
<evidence type="ECO:0000256" key="1">
    <source>
        <dbReference type="SAM" id="MobiDB-lite"/>
    </source>
</evidence>
<dbReference type="AlphaFoldDB" id="A0A2T0ZTH4"/>
<organism evidence="2 3">
    <name type="scientific">Antricoccus suffuscus</name>
    <dbReference type="NCBI Taxonomy" id="1629062"/>
    <lineage>
        <taxon>Bacteria</taxon>
        <taxon>Bacillati</taxon>
        <taxon>Actinomycetota</taxon>
        <taxon>Actinomycetes</taxon>
        <taxon>Geodermatophilales</taxon>
        <taxon>Antricoccaceae</taxon>
        <taxon>Antricoccus</taxon>
    </lineage>
</organism>
<sequence>MSTYISRVALSIAGTQKVAVSSHTMTSDEFPHVTVQAGQLQIVCTEPGAVEAWAEGWAIARDLRAVEAEVPLTARVTEPMQLAIGTIAIMASCNGYSIPTVVGMPSAVGERAYVEVAVDAVTVRAYDQRAITSMLEAWSHAHHLARPTFTDPIDLPQANGHAIQRRRQRAGHTR</sequence>
<protein>
    <submittedName>
        <fullName evidence="2">Uncharacterized protein</fullName>
    </submittedName>
</protein>
<accession>A0A2T0ZTH4</accession>
<evidence type="ECO:0000313" key="2">
    <source>
        <dbReference type="EMBL" id="PRZ39660.1"/>
    </source>
</evidence>
<comment type="caution">
    <text evidence="2">The sequence shown here is derived from an EMBL/GenBank/DDBJ whole genome shotgun (WGS) entry which is preliminary data.</text>
</comment>
<feature type="compositionally biased region" description="Basic residues" evidence="1">
    <location>
        <begin position="163"/>
        <end position="174"/>
    </location>
</feature>
<dbReference type="RefSeq" id="WP_106350388.1">
    <property type="nucleotide sequence ID" value="NZ_PVUE01000018.1"/>
</dbReference>
<gene>
    <name evidence="2" type="ORF">CLV47_11824</name>
</gene>
<evidence type="ECO:0000313" key="3">
    <source>
        <dbReference type="Proteomes" id="UP000237752"/>
    </source>
</evidence>
<dbReference type="EMBL" id="PVUE01000018">
    <property type="protein sequence ID" value="PRZ39660.1"/>
    <property type="molecule type" value="Genomic_DNA"/>
</dbReference>
<reference evidence="2 3" key="1">
    <citation type="submission" date="2018-03" db="EMBL/GenBank/DDBJ databases">
        <title>Genomic Encyclopedia of Archaeal and Bacterial Type Strains, Phase II (KMG-II): from individual species to whole genera.</title>
        <authorList>
            <person name="Goeker M."/>
        </authorList>
    </citation>
    <scope>NUCLEOTIDE SEQUENCE [LARGE SCALE GENOMIC DNA]</scope>
    <source>
        <strain evidence="2 3">DSM 100065</strain>
    </source>
</reference>
<feature type="region of interest" description="Disordered" evidence="1">
    <location>
        <begin position="150"/>
        <end position="174"/>
    </location>
</feature>
<name>A0A2T0ZTH4_9ACTN</name>